<keyword evidence="4" id="KW-0479">Metal-binding</keyword>
<keyword evidence="5" id="KW-0547">Nucleotide-binding</keyword>
<evidence type="ECO:0000259" key="11">
    <source>
        <dbReference type="Pfam" id="PF22973"/>
    </source>
</evidence>
<evidence type="ECO:0000256" key="9">
    <source>
        <dbReference type="ARBA" id="ARBA00023277"/>
    </source>
</evidence>
<evidence type="ECO:0000256" key="3">
    <source>
        <dbReference type="ARBA" id="ARBA00022679"/>
    </source>
</evidence>
<proteinExistence type="predicted"/>
<dbReference type="SUPFAM" id="SSF56059">
    <property type="entry name" value="Glutathione synthetase ATP-binding domain-like"/>
    <property type="match status" value="1"/>
</dbReference>
<dbReference type="InterPro" id="IPR054481">
    <property type="entry name" value="GWD1_pHisD"/>
</dbReference>
<feature type="domain" description="Alpha-glucan water dikinase-like N-terminal Ig-like" evidence="12">
    <location>
        <begin position="163"/>
        <end position="279"/>
    </location>
</feature>
<keyword evidence="14" id="KW-1185">Reference proteome</keyword>
<feature type="domain" description="Alpha-glucan water dikinase-like N-terminal Ig-like" evidence="12">
    <location>
        <begin position="32"/>
        <end position="122"/>
    </location>
</feature>
<reference evidence="13 14" key="1">
    <citation type="submission" date="2015-11" db="EMBL/GenBank/DDBJ databases">
        <authorList>
            <person name="Lin W."/>
        </authorList>
    </citation>
    <scope>NUCLEOTIDE SEQUENCE [LARGE SCALE GENOMIC DNA]</scope>
    <source>
        <strain evidence="13 14">HCH-1</strain>
    </source>
</reference>
<dbReference type="Pfam" id="PF01326">
    <property type="entry name" value="PPDK_N"/>
    <property type="match status" value="1"/>
</dbReference>
<evidence type="ECO:0000256" key="6">
    <source>
        <dbReference type="ARBA" id="ARBA00022777"/>
    </source>
</evidence>
<evidence type="ECO:0000256" key="4">
    <source>
        <dbReference type="ARBA" id="ARBA00022723"/>
    </source>
</evidence>
<evidence type="ECO:0000259" key="12">
    <source>
        <dbReference type="Pfam" id="PF23166"/>
    </source>
</evidence>
<evidence type="ECO:0000256" key="1">
    <source>
        <dbReference type="ARBA" id="ARBA00001946"/>
    </source>
</evidence>
<dbReference type="Gene3D" id="3.30.470.20">
    <property type="entry name" value="ATP-grasp fold, B domain"/>
    <property type="match status" value="1"/>
</dbReference>
<accession>A0ABR5SI82</accession>
<evidence type="ECO:0000313" key="14">
    <source>
        <dbReference type="Proteomes" id="UP000060487"/>
    </source>
</evidence>
<keyword evidence="9" id="KW-0119">Carbohydrate metabolism</keyword>
<evidence type="ECO:0000256" key="5">
    <source>
        <dbReference type="ARBA" id="ARBA00022741"/>
    </source>
</evidence>
<evidence type="ECO:0000256" key="7">
    <source>
        <dbReference type="ARBA" id="ARBA00022840"/>
    </source>
</evidence>
<dbReference type="Pfam" id="PF23166">
    <property type="entry name" value="Ig_N_CWD1"/>
    <property type="match status" value="2"/>
</dbReference>
<dbReference type="Proteomes" id="UP000060487">
    <property type="component" value="Unassembled WGS sequence"/>
</dbReference>
<protein>
    <submittedName>
        <fullName evidence="13">Alpha-glucan water dikinase, chloroplastic</fullName>
    </submittedName>
</protein>
<dbReference type="RefSeq" id="WP_085052752.1">
    <property type="nucleotide sequence ID" value="NZ_LNQR01000075.1"/>
</dbReference>
<comment type="subunit">
    <text evidence="2">Homodimer.</text>
</comment>
<sequence>MHELQLKRGLILHVAAEDGGQMTLRLCPRGGDKPPECIFHWGVCADKSTKWQLPPESVRPHGTKTAGTASAQTPFESISQSVSVITLSISDDLPFTAVEFVLFFPAEKRWDNNNGKNYRLDLIELIDMKSGHTGVVPVSPETPETLPDLPTIAGSTYEFNHTFDKGQRLYAAVTNTGSGYALDIYTSLIPQPDTALLHWGVSVGSGGRWLAPPVELPVPEGSERRGTAVDSPLGFAAGYGHCHLEIPAEFAPPYVTFVLHLSSTGQWLKCSGQNFYIPIAPQSGEFSKQALTEYANEIINAEMSGNSWTLMHRFNLCYGLCERLGGDVDGFALLTVWLRYSAIRQLDWQRNYNTQPRELSHAEDRLTLKLTDIYINNPQLRPFIPLMLMTMGPGGDGQRIRDEILQIMHRHRIKEVSGHFLEEWHQKLHNNATADDVVICEAYLAFLRSNGDRGRFYEVLNAGGVTEERLRSFERPIRTHPDFIHHIKDGLIYDFENYLKTLKAVHSSTDLDRALRTSSHLFDNDIKNALNFIGQNKDAGDTGRIKDLFATATWVRGRLRQLLNGERDTHRAREMLLLDLSLVEFIRLLAERCQHIDKSTLIELVIFAADNLTGYADEELCICTAHLRNLPPRDAHDWVLHIISVTERLERILGSAVEWYYNTFQENAEFLGRAFNAAAWTINLFTEELLRGQPPFVLSMLLRRLNQLLRAEYNLGAWQVISPFVASGKVVTADTLYQIQDKRFDTPTVVIAGKVAGDEEIPRGVTAVISPDMTDIVSHVAVRARNARVLFATCYDSAVLESLKGLAGRYVSLSITQSGGVAFNETVEPTASDAPNSSDTQDTSAVLRVAPLEFTSFALLSKAFNRRIAGGKSNNLAALTGKVPDWVKLPPSVVIPFGAFDKVLSLNSEIETQYFKLQKDVTNEALPKLRSVIEGLTIPDEFISALERVMSEAGLSYPKTERHRIEQCIKKVWASLWNERAYLSRVKNFAGNPHEGVSMAVLVQEVVNADYAFVIHTVNPVTGARDEIFAEVVLGLGETLVGNHPGRALSFTCKKDSSTPNVAAYPGKSFGLYADGLIFRSDSNVEDLSGFAGAGLYDSITLREPKRVLLDYSASPLLRDEAFRGGLLSKIKEIGVIVESAFGSPQDIEGAYADGQYYVLQSRPQVGI</sequence>
<keyword evidence="8" id="KW-0460">Magnesium</keyword>
<gene>
    <name evidence="13" type="ORF">ASN18_2148</name>
</gene>
<dbReference type="InterPro" id="IPR013815">
    <property type="entry name" value="ATP_grasp_subdomain_1"/>
</dbReference>
<dbReference type="InterPro" id="IPR056301">
    <property type="entry name" value="GWD-like_N_Ig"/>
</dbReference>
<keyword evidence="6" id="KW-0418">Kinase</keyword>
<comment type="cofactor">
    <cofactor evidence="1">
        <name>Mg(2+)</name>
        <dbReference type="ChEBI" id="CHEBI:18420"/>
    </cofactor>
</comment>
<evidence type="ECO:0000256" key="8">
    <source>
        <dbReference type="ARBA" id="ARBA00022842"/>
    </source>
</evidence>
<dbReference type="EMBL" id="LNQR01000075">
    <property type="protein sequence ID" value="KWT83506.1"/>
    <property type="molecule type" value="Genomic_DNA"/>
</dbReference>
<evidence type="ECO:0000313" key="13">
    <source>
        <dbReference type="EMBL" id="KWT83506.1"/>
    </source>
</evidence>
<evidence type="ECO:0000256" key="2">
    <source>
        <dbReference type="ARBA" id="ARBA00011738"/>
    </source>
</evidence>
<organism evidence="13 14">
    <name type="scientific">Candidatus Magnetominusculus xianensis</name>
    <dbReference type="NCBI Taxonomy" id="1748249"/>
    <lineage>
        <taxon>Bacteria</taxon>
        <taxon>Pseudomonadati</taxon>
        <taxon>Nitrospirota</taxon>
        <taxon>Nitrospiria</taxon>
        <taxon>Nitrospirales</taxon>
        <taxon>Nitrospiraceae</taxon>
        <taxon>Candidatus Magnetominusculus</taxon>
    </lineage>
</organism>
<dbReference type="Gene3D" id="3.30.1490.20">
    <property type="entry name" value="ATP-grasp fold, A domain"/>
    <property type="match status" value="2"/>
</dbReference>
<feature type="domain" description="Pyruvate phosphate dikinase AMP/ATP-binding" evidence="10">
    <location>
        <begin position="965"/>
        <end position="1165"/>
    </location>
</feature>
<feature type="domain" description="Alpha-glucan water dikinase phosphohistidine-like" evidence="11">
    <location>
        <begin position="717"/>
        <end position="825"/>
    </location>
</feature>
<dbReference type="PANTHER" id="PTHR46999">
    <property type="entry name" value="ALPHA-GLUCAN WATER DIKINASE 1, CHLOROPLASTIC-RELATED"/>
    <property type="match status" value="1"/>
</dbReference>
<comment type="caution">
    <text evidence="13">The sequence shown here is derived from an EMBL/GenBank/DDBJ whole genome shotgun (WGS) entry which is preliminary data.</text>
</comment>
<evidence type="ECO:0000259" key="10">
    <source>
        <dbReference type="Pfam" id="PF01326"/>
    </source>
</evidence>
<dbReference type="InterPro" id="IPR002192">
    <property type="entry name" value="PPDK_AMP/ATP-bd"/>
</dbReference>
<keyword evidence="7" id="KW-0067">ATP-binding</keyword>
<dbReference type="Pfam" id="PF22973">
    <property type="entry name" value="GWD1_pHisD"/>
    <property type="match status" value="1"/>
</dbReference>
<keyword evidence="3" id="KW-0808">Transferase</keyword>
<dbReference type="PANTHER" id="PTHR46999:SF1">
    <property type="entry name" value="ALPHA-GLUCAN WATER DIKINASE 1, CHLOROPLASTIC"/>
    <property type="match status" value="1"/>
</dbReference>
<name>A0ABR5SI82_9BACT</name>